<reference evidence="10 11" key="1">
    <citation type="journal article" date="2019" name="Nat. Med.">
        <title>A library of human gut bacterial isolates paired with longitudinal multiomics data enables mechanistic microbiome research.</title>
        <authorList>
            <person name="Poyet M."/>
            <person name="Groussin M."/>
            <person name="Gibbons S.M."/>
            <person name="Avila-Pacheco J."/>
            <person name="Jiang X."/>
            <person name="Kearney S.M."/>
            <person name="Perrotta A.R."/>
            <person name="Berdy B."/>
            <person name="Zhao S."/>
            <person name="Lieberman T.D."/>
            <person name="Swanson P.K."/>
            <person name="Smith M."/>
            <person name="Roesemann S."/>
            <person name="Alexander J.E."/>
            <person name="Rich S.A."/>
            <person name="Livny J."/>
            <person name="Vlamakis H."/>
            <person name="Clish C."/>
            <person name="Bullock K."/>
            <person name="Deik A."/>
            <person name="Scott J."/>
            <person name="Pierce K.A."/>
            <person name="Xavier R.J."/>
            <person name="Alm E.J."/>
        </authorList>
    </citation>
    <scope>NUCLEOTIDE SEQUENCE [LARGE SCALE GENOMIC DNA]</scope>
    <source>
        <strain evidence="10 11">BIOML-A198</strain>
    </source>
</reference>
<evidence type="ECO:0000256" key="3">
    <source>
        <dbReference type="ARBA" id="ARBA00022544"/>
    </source>
</evidence>
<dbReference type="PROSITE" id="PS51257">
    <property type="entry name" value="PROKAR_LIPOPROTEIN"/>
    <property type="match status" value="1"/>
</dbReference>
<dbReference type="Pfam" id="PF05504">
    <property type="entry name" value="Spore_GerAC"/>
    <property type="match status" value="1"/>
</dbReference>
<dbReference type="NCBIfam" id="TIGR02887">
    <property type="entry name" value="spore_ger_x_C"/>
    <property type="match status" value="1"/>
</dbReference>
<evidence type="ECO:0000259" key="8">
    <source>
        <dbReference type="Pfam" id="PF05504"/>
    </source>
</evidence>
<comment type="similarity">
    <text evidence="2">Belongs to the GerABKC lipoprotein family.</text>
</comment>
<evidence type="ECO:0000256" key="5">
    <source>
        <dbReference type="ARBA" id="ARBA00023136"/>
    </source>
</evidence>
<proteinExistence type="inferred from homology"/>
<dbReference type="InterPro" id="IPR008844">
    <property type="entry name" value="Spore_GerAC-like"/>
</dbReference>
<name>A0A173T0D2_9FIRM</name>
<protein>
    <submittedName>
        <fullName evidence="10">Ger(X)C family spore germination protein</fullName>
    </submittedName>
</protein>
<dbReference type="RefSeq" id="WP_006783429.1">
    <property type="nucleotide sequence ID" value="NZ_CABJBH010000012.1"/>
</dbReference>
<dbReference type="Proteomes" id="UP000487649">
    <property type="component" value="Unassembled WGS sequence"/>
</dbReference>
<dbReference type="AlphaFoldDB" id="A0A173T0D2"/>
<dbReference type="GO" id="GO:0016020">
    <property type="term" value="C:membrane"/>
    <property type="evidence" value="ECO:0007669"/>
    <property type="project" value="UniProtKB-SubCell"/>
</dbReference>
<evidence type="ECO:0000313" key="11">
    <source>
        <dbReference type="Proteomes" id="UP000487649"/>
    </source>
</evidence>
<keyword evidence="3" id="KW-0309">Germination</keyword>
<evidence type="ECO:0000256" key="1">
    <source>
        <dbReference type="ARBA" id="ARBA00004635"/>
    </source>
</evidence>
<gene>
    <name evidence="10" type="ORF">GMA92_10135</name>
</gene>
<keyword evidence="6" id="KW-0564">Palmitate</keyword>
<comment type="subcellular location">
    <subcellularLocation>
        <location evidence="1">Membrane</location>
        <topology evidence="1">Lipid-anchor</topology>
    </subcellularLocation>
</comment>
<dbReference type="InterPro" id="IPR057336">
    <property type="entry name" value="GerAC_N"/>
</dbReference>
<keyword evidence="5" id="KW-0472">Membrane</keyword>
<keyword evidence="7" id="KW-0449">Lipoprotein</keyword>
<dbReference type="InterPro" id="IPR038501">
    <property type="entry name" value="Spore_GerAC_C_sf"/>
</dbReference>
<dbReference type="InterPro" id="IPR046953">
    <property type="entry name" value="Spore_GerAC-like_C"/>
</dbReference>
<feature type="domain" description="Spore germination protein N-terminal" evidence="9">
    <location>
        <begin position="22"/>
        <end position="195"/>
    </location>
</feature>
<evidence type="ECO:0000256" key="2">
    <source>
        <dbReference type="ARBA" id="ARBA00007886"/>
    </source>
</evidence>
<dbReference type="GO" id="GO:0009847">
    <property type="term" value="P:spore germination"/>
    <property type="evidence" value="ECO:0007669"/>
    <property type="project" value="InterPro"/>
</dbReference>
<comment type="caution">
    <text evidence="10">The sequence shown here is derived from an EMBL/GenBank/DDBJ whole genome shotgun (WGS) entry which is preliminary data.</text>
</comment>
<dbReference type="OrthoDB" id="9816067at2"/>
<evidence type="ECO:0000259" key="9">
    <source>
        <dbReference type="Pfam" id="PF25198"/>
    </source>
</evidence>
<evidence type="ECO:0000256" key="4">
    <source>
        <dbReference type="ARBA" id="ARBA00022729"/>
    </source>
</evidence>
<sequence>MIKKLIFSSFIFCFLTACTNIKPLSERLIVEVIGIDYDAQNGEYNLSIQLFTPQGGSSPTTIDPTQSNTKLVNATGESMYEALQNATLSIGNSFFYGDTRIIILGESASKNCFQEIMDFLSNFSETSANLMIVTTKGPASELLKLNITEGITPAVGITNLLKNSRLTGEGIELSYLEAMQGYLSKTLSPILPVVSLTQEKSSSETAVNGSSSEKNDSHSSSEISNTAPIKLDGTALFLNKKLIGYLNQNETKGLAIIRNKLDSTHYTAKIEKLKYANVSLYNLKSTIKVEQEGDQFSLKIIIKTQGDIKAFTFADNVNSLNDDDIRQLEKEIENQIKFDCEQTITKSMKEFNVDLFRIGDKVWKKDAKAYPKIRDNYADFIKNLDVTLDIHVNINRIGLENILK</sequence>
<dbReference type="Pfam" id="PF25198">
    <property type="entry name" value="Spore_GerAC_N"/>
    <property type="match status" value="1"/>
</dbReference>
<evidence type="ECO:0000256" key="7">
    <source>
        <dbReference type="ARBA" id="ARBA00023288"/>
    </source>
</evidence>
<evidence type="ECO:0000256" key="6">
    <source>
        <dbReference type="ARBA" id="ARBA00023139"/>
    </source>
</evidence>
<dbReference type="EMBL" id="WMQE01000022">
    <property type="protein sequence ID" value="MTK21777.1"/>
    <property type="molecule type" value="Genomic_DNA"/>
</dbReference>
<accession>A0A173T0D2</accession>
<dbReference type="PANTHER" id="PTHR35789:SF1">
    <property type="entry name" value="SPORE GERMINATION PROTEIN B3"/>
    <property type="match status" value="1"/>
</dbReference>
<dbReference type="PANTHER" id="PTHR35789">
    <property type="entry name" value="SPORE GERMINATION PROTEIN B3"/>
    <property type="match status" value="1"/>
</dbReference>
<feature type="domain" description="Spore germination GerAC-like C-terminal" evidence="8">
    <location>
        <begin position="232"/>
        <end position="398"/>
    </location>
</feature>
<dbReference type="Gene3D" id="3.30.300.210">
    <property type="entry name" value="Nutrient germinant receptor protein C, domain 3"/>
    <property type="match status" value="1"/>
</dbReference>
<keyword evidence="4" id="KW-0732">Signal</keyword>
<evidence type="ECO:0000313" key="10">
    <source>
        <dbReference type="EMBL" id="MTK21777.1"/>
    </source>
</evidence>
<organism evidence="10 11">
    <name type="scientific">Turicibacter sanguinis</name>
    <dbReference type="NCBI Taxonomy" id="154288"/>
    <lineage>
        <taxon>Bacteria</taxon>
        <taxon>Bacillati</taxon>
        <taxon>Bacillota</taxon>
        <taxon>Erysipelotrichia</taxon>
        <taxon>Erysipelotrichales</taxon>
        <taxon>Turicibacteraceae</taxon>
        <taxon>Turicibacter</taxon>
    </lineage>
</organism>